<reference evidence="1 2" key="1">
    <citation type="submission" date="2007-02" db="EMBL/GenBank/DDBJ databases">
        <title>Complete sequence of chromosome of Shewanella baltica OS155.</title>
        <authorList>
            <consortium name="US DOE Joint Genome Institute"/>
            <person name="Copeland A."/>
            <person name="Lucas S."/>
            <person name="Lapidus A."/>
            <person name="Barry K."/>
            <person name="Detter J.C."/>
            <person name="Glavina del Rio T."/>
            <person name="Hammon N."/>
            <person name="Israni S."/>
            <person name="Dalin E."/>
            <person name="Tice H."/>
            <person name="Pitluck S."/>
            <person name="Sims D.R."/>
            <person name="Brettin T."/>
            <person name="Bruce D."/>
            <person name="Han C."/>
            <person name="Tapia R."/>
            <person name="Brainard J."/>
            <person name="Schmutz J."/>
            <person name="Larimer F."/>
            <person name="Land M."/>
            <person name="Hauser L."/>
            <person name="Kyrpides N."/>
            <person name="Mikhailova N."/>
            <person name="Brettar I."/>
            <person name="Klappenbach J."/>
            <person name="Konstantinidis K."/>
            <person name="Rodrigues J."/>
            <person name="Tiedje J."/>
            <person name="Richardson P."/>
        </authorList>
    </citation>
    <scope>NUCLEOTIDE SEQUENCE [LARGE SCALE GENOMIC DNA]</scope>
    <source>
        <strain evidence="2">OS155 / ATCC BAA-1091</strain>
    </source>
</reference>
<evidence type="ECO:0000313" key="1">
    <source>
        <dbReference type="EMBL" id="ABN59981.1"/>
    </source>
</evidence>
<evidence type="ECO:0000313" key="2">
    <source>
        <dbReference type="Proteomes" id="UP000001557"/>
    </source>
</evidence>
<sequence>MYSAAHFFKIAANYLLFIDPKAIQMKLTSLTQPIYDHLYRDISEFRSTFDLPVSDVDSLDDKADTLHTSLIIEELTELAEADSRIEQADAIVDSVYVLMGRLVHVGAQAMTDRLEISYLIDLLLCVAKNREIDFIRCWDEVHSSNMSKVCRNEQELTETIAFYAKQGVEIVGSQQGEFIIAKCAKDVEMAGKVVRQGKVLKSVYYRPADLTTLVKAQVL</sequence>
<dbReference type="InterPro" id="IPR021130">
    <property type="entry name" value="PRib-ATP_PPHydrolase-like"/>
</dbReference>
<dbReference type="Pfam" id="PF01503">
    <property type="entry name" value="PRA-PH"/>
    <property type="match status" value="1"/>
</dbReference>
<organism evidence="1 2">
    <name type="scientific">Shewanella baltica (strain OS155 / ATCC BAA-1091)</name>
    <dbReference type="NCBI Taxonomy" id="325240"/>
    <lineage>
        <taxon>Bacteria</taxon>
        <taxon>Pseudomonadati</taxon>
        <taxon>Pseudomonadota</taxon>
        <taxon>Gammaproteobacteria</taxon>
        <taxon>Alteromonadales</taxon>
        <taxon>Shewanellaceae</taxon>
        <taxon>Shewanella</taxon>
    </lineage>
</organism>
<dbReference type="EMBL" id="CP000563">
    <property type="protein sequence ID" value="ABN59981.1"/>
    <property type="molecule type" value="Genomic_DNA"/>
</dbReference>
<accession>A3CZR8</accession>
<proteinExistence type="predicted"/>
<dbReference type="HOGENOM" id="CLU_097934_0_0_6"/>
<dbReference type="Gene3D" id="1.10.3420.10">
    <property type="entry name" value="putative ntp pyrophosphohydrolase like domain"/>
    <property type="match status" value="1"/>
</dbReference>
<dbReference type="Proteomes" id="UP000001557">
    <property type="component" value="Chromosome"/>
</dbReference>
<dbReference type="AlphaFoldDB" id="A3CZR8"/>
<gene>
    <name evidence="1" type="ordered locus">Sbal_0449</name>
</gene>
<dbReference type="KEGG" id="sbl:Sbal_0449"/>
<dbReference type="STRING" id="325240.Sbal_0449"/>
<dbReference type="InterPro" id="IPR033653">
    <property type="entry name" value="NTP-PPase_DR2231-like"/>
</dbReference>
<dbReference type="CDD" id="cd11530">
    <property type="entry name" value="NTP-PPase_DR2231_like"/>
    <property type="match status" value="1"/>
</dbReference>
<evidence type="ECO:0008006" key="3">
    <source>
        <dbReference type="Google" id="ProtNLM"/>
    </source>
</evidence>
<name>A3CZR8_SHEB5</name>
<protein>
    <recommendedName>
        <fullName evidence="3">SAM-dependent methyltransferase</fullName>
    </recommendedName>
</protein>
<keyword evidence="2" id="KW-1185">Reference proteome</keyword>
<dbReference type="InterPro" id="IPR023292">
    <property type="entry name" value="NTP_PyroPHydrolase-like_dom_sf"/>
</dbReference>